<dbReference type="InterPro" id="IPR047589">
    <property type="entry name" value="DUF11_rpt"/>
</dbReference>
<accession>A0A5N0TGC6</accession>
<feature type="domain" description="DUF11" evidence="3">
    <location>
        <begin position="426"/>
        <end position="539"/>
    </location>
</feature>
<dbReference type="Pfam" id="PF01345">
    <property type="entry name" value="DUF11"/>
    <property type="match status" value="8"/>
</dbReference>
<dbReference type="EMBL" id="VYXP01000002">
    <property type="protein sequence ID" value="KAA9133528.1"/>
    <property type="molecule type" value="Genomic_DNA"/>
</dbReference>
<feature type="region of interest" description="Disordered" evidence="1">
    <location>
        <begin position="1144"/>
        <end position="1176"/>
    </location>
</feature>
<evidence type="ECO:0000313" key="5">
    <source>
        <dbReference type="Proteomes" id="UP000325372"/>
    </source>
</evidence>
<keyword evidence="2" id="KW-1133">Transmembrane helix</keyword>
<keyword evidence="5" id="KW-1185">Reference proteome</keyword>
<keyword evidence="2" id="KW-0472">Membrane</keyword>
<dbReference type="InterPro" id="IPR051172">
    <property type="entry name" value="Chlamydia_OmcB"/>
</dbReference>
<comment type="caution">
    <text evidence="4">The sequence shown here is derived from an EMBL/GenBank/DDBJ whole genome shotgun (WGS) entry which is preliminary data.</text>
</comment>
<feature type="transmembrane region" description="Helical" evidence="2">
    <location>
        <begin position="1312"/>
        <end position="1333"/>
    </location>
</feature>
<feature type="domain" description="DUF11" evidence="3">
    <location>
        <begin position="926"/>
        <end position="1040"/>
    </location>
</feature>
<feature type="compositionally biased region" description="Low complexity" evidence="1">
    <location>
        <begin position="1037"/>
        <end position="1049"/>
    </location>
</feature>
<feature type="domain" description="DUF11" evidence="3">
    <location>
        <begin position="301"/>
        <end position="415"/>
    </location>
</feature>
<evidence type="ECO:0000256" key="2">
    <source>
        <dbReference type="SAM" id="Phobius"/>
    </source>
</evidence>
<feature type="domain" description="DUF11" evidence="3">
    <location>
        <begin position="551"/>
        <end position="664"/>
    </location>
</feature>
<dbReference type="PANTHER" id="PTHR34819">
    <property type="entry name" value="LARGE CYSTEINE-RICH PERIPLASMIC PROTEIN OMCB"/>
    <property type="match status" value="1"/>
</dbReference>
<proteinExistence type="predicted"/>
<dbReference type="PANTHER" id="PTHR34819:SF3">
    <property type="entry name" value="CELL SURFACE PROTEIN"/>
    <property type="match status" value="1"/>
</dbReference>
<name>A0A5N0TGC6_9GAMM</name>
<feature type="region of interest" description="Disordered" evidence="1">
    <location>
        <begin position="1277"/>
        <end position="1297"/>
    </location>
</feature>
<evidence type="ECO:0000256" key="1">
    <source>
        <dbReference type="SAM" id="MobiDB-lite"/>
    </source>
</evidence>
<feature type="compositionally biased region" description="Polar residues" evidence="1">
    <location>
        <begin position="1144"/>
        <end position="1153"/>
    </location>
</feature>
<dbReference type="Gene3D" id="2.60.40.10">
    <property type="entry name" value="Immunoglobulins"/>
    <property type="match status" value="8"/>
</dbReference>
<protein>
    <submittedName>
        <fullName evidence="4">DUF11 domain-containing protein</fullName>
    </submittedName>
</protein>
<evidence type="ECO:0000259" key="3">
    <source>
        <dbReference type="Pfam" id="PF01345"/>
    </source>
</evidence>
<dbReference type="InterPro" id="IPR013783">
    <property type="entry name" value="Ig-like_fold"/>
</dbReference>
<feature type="domain" description="DUF11" evidence="3">
    <location>
        <begin position="676"/>
        <end position="790"/>
    </location>
</feature>
<feature type="domain" description="DUF11" evidence="3">
    <location>
        <begin position="1051"/>
        <end position="1166"/>
    </location>
</feature>
<keyword evidence="2" id="KW-0812">Transmembrane</keyword>
<gene>
    <name evidence="4" type="ORF">F3N42_04050</name>
</gene>
<dbReference type="NCBIfam" id="TIGR01451">
    <property type="entry name" value="B_ant_repeat"/>
    <property type="match status" value="8"/>
</dbReference>
<feature type="region of interest" description="Disordered" evidence="1">
    <location>
        <begin position="1022"/>
        <end position="1049"/>
    </location>
</feature>
<organism evidence="4 5">
    <name type="scientific">Marinihelvus fidelis</name>
    <dbReference type="NCBI Taxonomy" id="2613842"/>
    <lineage>
        <taxon>Bacteria</taxon>
        <taxon>Pseudomonadati</taxon>
        <taxon>Pseudomonadota</taxon>
        <taxon>Gammaproteobacteria</taxon>
        <taxon>Chromatiales</taxon>
        <taxon>Wenzhouxiangellaceae</taxon>
        <taxon>Marinihelvus</taxon>
    </lineage>
</organism>
<reference evidence="4 5" key="1">
    <citation type="submission" date="2019-09" db="EMBL/GenBank/DDBJ databases">
        <title>Wenzhouxiangella sp. Genome sequencing and assembly.</title>
        <authorList>
            <person name="Zhang R."/>
        </authorList>
    </citation>
    <scope>NUCLEOTIDE SEQUENCE [LARGE SCALE GENOMIC DNA]</scope>
    <source>
        <strain evidence="4 5">W260</strain>
    </source>
</reference>
<dbReference type="InterPro" id="IPR001434">
    <property type="entry name" value="OmcB-like_DUF11"/>
</dbReference>
<sequence>MRFGNPDTRRRDGQMEFRNCLQGCQALVTRPAQSIARHTIECFFILTLLLALLVPTHASANDSDGSAFGESVEVTVSVPLLPDVVVTSGPIPSVTGQAAPAFDESDSLASVSVGASIASILGTDLLTILETGLLEVTTEGDVSPYVDSSSTVNGVDLNLGSDILLGLTLLLGLDADTIGSTASIGGSCGALAPSGATLLENAVLSGTVASAVGIDGLVQATPAPNTILLAGDVDIGGGDIVDIMVILNEQVVGGDGVTSSSITVNAIRVVASGLDIGLGLGLDAEIIIGQSTASADCDLADLAITMTDMPDPVTEGESLTYTLTVSNNGPDEAGAVLVSDLLPAGVDFVSATPDQGSCQHNAGVVDCDLGSLAGAASTGITIVVTPQSAGMITNGATVTTSAADPDTSNNSASETTTVNAAIPNSDLSISKSANPDPVTVGEVLTYTVTVSNGGPDDAPDVSMTDMLSGDVTFQSASASQGSCQHNAGTVSCDFGTIANGASATATIMVVPQVAGQLSNTASVDSGADDPNPDDNSVTIMTTVEAATPNSDLSISKSANPDPVTVGATLTYTVTVSNGGPDDAPDVNMTDMLSGDVTFQSAAASQGSCQHNAGTVSCAFGMITNGASATATIMVVPQVAGQLSNTASVDSGADDPNPGDNSVTIMTTVEEATATSDLAISKSANPDPVTVGEMLTYTIMVSNGGPDDAPDVNVSDMLSANVTFQSVAASQGSCQHNAGTVSCALGTVANSASATVTIVVIPQVAGELSNTAAVNSGADDPNPDDNSVTITTTVDAASSSSDLAVSTVASPDPVTVGEVLTYTITVTNGGPDEAPDVNLSDLLADDVTFQSVSPSQGSCQHSNGTVSCTLGALASGGSATITVTVVPQAAGQVANTASVTGGNEDPNLDDNSATVMTTVEAADSTSDLSVSKSASPDPVTVGDTLTYTLTVSNAGPDDAPDVSVTDMLSGDVTFQSASASQGSCQHSAGTVSCALGTIANGASATATIMVVPQVAGELSNTASVNAASNDPNPDDNSDTVTTTVEPAETTSDLSIEKTADRPQVDVGENVTYSIQVANTGPEDAPNVMVTDTLSASASFVSMSTTSGSCQHVAPVVTCDLGTLPAGMGAIITLVVTAEEAGQLDNTAAVSSGSNDPDEDDNDSTTTVVVGPPPAGPPTGADLRMAKLSRPSAVVVGDALTYFLVVTNRGPEAATDVTVTDDLPDSFMITTVSTNRGSCSVAGQRVTCELGTIEFRSSAIVEIEGVTTVTGVLRNTAVVSSPDEDPDESDNSSTSSTQVVASADELPQLENIPVMTPVAMCLLVINLLILGGWAIRRD</sequence>
<dbReference type="Proteomes" id="UP000325372">
    <property type="component" value="Unassembled WGS sequence"/>
</dbReference>
<feature type="domain" description="DUF11" evidence="3">
    <location>
        <begin position="1180"/>
        <end position="1294"/>
    </location>
</feature>
<feature type="domain" description="DUF11" evidence="3">
    <location>
        <begin position="801"/>
        <end position="914"/>
    </location>
</feature>
<evidence type="ECO:0000313" key="4">
    <source>
        <dbReference type="EMBL" id="KAA9133528.1"/>
    </source>
</evidence>